<sequence>MHTQQTSNLAIVYGDADTVQNHADLVRELAHSVGLDIKAWHSDPHGTRQVDPLDSADGLVSALSDCARLHAALFVPYPVDMPGAQTPRLVANWLNRRGLRLQLGPAIYCWEHPVDEFDFAVRRTLDAAQALDAAVVGRRAVPTIEALLDQLTGGLAQPDDNGHAGVLDTEPRFRRLRIRRDRDLAAGLQVPPEPDLAAAWPERRLQTRAFARWLQSYASQSLIADVLNSRGVKPQRGHRWTQPMVSRLLRGERSPHARSDAA</sequence>
<accession>A0A1A2T9Q3</accession>
<evidence type="ECO:0000313" key="2">
    <source>
        <dbReference type="Proteomes" id="UP000092389"/>
    </source>
</evidence>
<dbReference type="EMBL" id="LZJU01000116">
    <property type="protein sequence ID" value="OBH73133.1"/>
    <property type="molecule type" value="Genomic_DNA"/>
</dbReference>
<gene>
    <name evidence="1" type="ORF">A5683_25270</name>
</gene>
<dbReference type="OrthoDB" id="9813814at2"/>
<organism evidence="1 2">
    <name type="scientific">Mycobacterium mantenii</name>
    <dbReference type="NCBI Taxonomy" id="560555"/>
    <lineage>
        <taxon>Bacteria</taxon>
        <taxon>Bacillati</taxon>
        <taxon>Actinomycetota</taxon>
        <taxon>Actinomycetes</taxon>
        <taxon>Mycobacteriales</taxon>
        <taxon>Mycobacteriaceae</taxon>
        <taxon>Mycobacterium</taxon>
        <taxon>Mycobacterium avium complex (MAC)</taxon>
    </lineage>
</organism>
<dbReference type="Proteomes" id="UP000092389">
    <property type="component" value="Unassembled WGS sequence"/>
</dbReference>
<reference evidence="1 2" key="1">
    <citation type="submission" date="2016-06" db="EMBL/GenBank/DDBJ databases">
        <authorList>
            <person name="Kjaerup R.B."/>
            <person name="Dalgaard T.S."/>
            <person name="Juul-Madsen H.R."/>
        </authorList>
    </citation>
    <scope>NUCLEOTIDE SEQUENCE [LARGE SCALE GENOMIC DNA]</scope>
    <source>
        <strain evidence="1 2">E152</strain>
    </source>
</reference>
<comment type="caution">
    <text evidence="1">The sequence shown here is derived from an EMBL/GenBank/DDBJ whole genome shotgun (WGS) entry which is preliminary data.</text>
</comment>
<proteinExistence type="predicted"/>
<dbReference type="AlphaFoldDB" id="A0A1A2T9Q3"/>
<dbReference type="RefSeq" id="WP_067910833.1">
    <property type="nucleotide sequence ID" value="NZ_LZJP01000042.1"/>
</dbReference>
<evidence type="ECO:0000313" key="1">
    <source>
        <dbReference type="EMBL" id="OBH73133.1"/>
    </source>
</evidence>
<name>A0A1A2T9Q3_MYCNT</name>
<protein>
    <submittedName>
        <fullName evidence="1">Uncharacterized protein</fullName>
    </submittedName>
</protein>